<evidence type="ECO:0000313" key="2">
    <source>
        <dbReference type="EMBL" id="KAH3858762.1"/>
    </source>
</evidence>
<comment type="caution">
    <text evidence="2">The sequence shown here is derived from an EMBL/GenBank/DDBJ whole genome shotgun (WGS) entry which is preliminary data.</text>
</comment>
<evidence type="ECO:0000313" key="3">
    <source>
        <dbReference type="Proteomes" id="UP000828390"/>
    </source>
</evidence>
<accession>A0A9D4LJV3</accession>
<keyword evidence="3" id="KW-1185">Reference proteome</keyword>
<proteinExistence type="predicted"/>
<dbReference type="AlphaFoldDB" id="A0A9D4LJV3"/>
<feature type="region of interest" description="Disordered" evidence="1">
    <location>
        <begin position="43"/>
        <end position="66"/>
    </location>
</feature>
<protein>
    <submittedName>
        <fullName evidence="2">Uncharacterized protein</fullName>
    </submittedName>
</protein>
<reference evidence="2" key="1">
    <citation type="journal article" date="2019" name="bioRxiv">
        <title>The Genome of the Zebra Mussel, Dreissena polymorpha: A Resource for Invasive Species Research.</title>
        <authorList>
            <person name="McCartney M.A."/>
            <person name="Auch B."/>
            <person name="Kono T."/>
            <person name="Mallez S."/>
            <person name="Zhang Y."/>
            <person name="Obille A."/>
            <person name="Becker A."/>
            <person name="Abrahante J.E."/>
            <person name="Garbe J."/>
            <person name="Badalamenti J.P."/>
            <person name="Herman A."/>
            <person name="Mangelson H."/>
            <person name="Liachko I."/>
            <person name="Sullivan S."/>
            <person name="Sone E.D."/>
            <person name="Koren S."/>
            <person name="Silverstein K.A.T."/>
            <person name="Beckman K.B."/>
            <person name="Gohl D.M."/>
        </authorList>
    </citation>
    <scope>NUCLEOTIDE SEQUENCE</scope>
    <source>
        <strain evidence="2">Duluth1</strain>
        <tissue evidence="2">Whole animal</tissue>
    </source>
</reference>
<dbReference type="Proteomes" id="UP000828390">
    <property type="component" value="Unassembled WGS sequence"/>
</dbReference>
<sequence length="66" mass="7418">MTATLFGPLEHLLAPFRRRKLTWFGHVTRHDCLCTTFIQSRQEGVDDDDPAAAAAADDDDDDQQSK</sequence>
<dbReference type="EMBL" id="JAIWYP010000003">
    <property type="protein sequence ID" value="KAH3858762.1"/>
    <property type="molecule type" value="Genomic_DNA"/>
</dbReference>
<gene>
    <name evidence="2" type="ORF">DPMN_101391</name>
</gene>
<evidence type="ECO:0000256" key="1">
    <source>
        <dbReference type="SAM" id="MobiDB-lite"/>
    </source>
</evidence>
<reference evidence="2" key="2">
    <citation type="submission" date="2020-11" db="EMBL/GenBank/DDBJ databases">
        <authorList>
            <person name="McCartney M.A."/>
            <person name="Auch B."/>
            <person name="Kono T."/>
            <person name="Mallez S."/>
            <person name="Becker A."/>
            <person name="Gohl D.M."/>
            <person name="Silverstein K.A.T."/>
            <person name="Koren S."/>
            <person name="Bechman K.B."/>
            <person name="Herman A."/>
            <person name="Abrahante J.E."/>
            <person name="Garbe J."/>
        </authorList>
    </citation>
    <scope>NUCLEOTIDE SEQUENCE</scope>
    <source>
        <strain evidence="2">Duluth1</strain>
        <tissue evidence="2">Whole animal</tissue>
    </source>
</reference>
<name>A0A9D4LJV3_DREPO</name>
<feature type="compositionally biased region" description="Acidic residues" evidence="1">
    <location>
        <begin position="45"/>
        <end position="66"/>
    </location>
</feature>
<organism evidence="2 3">
    <name type="scientific">Dreissena polymorpha</name>
    <name type="common">Zebra mussel</name>
    <name type="synonym">Mytilus polymorpha</name>
    <dbReference type="NCBI Taxonomy" id="45954"/>
    <lineage>
        <taxon>Eukaryota</taxon>
        <taxon>Metazoa</taxon>
        <taxon>Spiralia</taxon>
        <taxon>Lophotrochozoa</taxon>
        <taxon>Mollusca</taxon>
        <taxon>Bivalvia</taxon>
        <taxon>Autobranchia</taxon>
        <taxon>Heteroconchia</taxon>
        <taxon>Euheterodonta</taxon>
        <taxon>Imparidentia</taxon>
        <taxon>Neoheterodontei</taxon>
        <taxon>Myida</taxon>
        <taxon>Dreissenoidea</taxon>
        <taxon>Dreissenidae</taxon>
        <taxon>Dreissena</taxon>
    </lineage>
</organism>